<accession>A0ABV4N449</accession>
<protein>
    <recommendedName>
        <fullName evidence="3">Lipoprotein</fullName>
    </recommendedName>
</protein>
<evidence type="ECO:0000313" key="1">
    <source>
        <dbReference type="EMBL" id="MEZ8724002.1"/>
    </source>
</evidence>
<dbReference type="PROSITE" id="PS51257">
    <property type="entry name" value="PROKAR_LIPOPROTEIN"/>
    <property type="match status" value="1"/>
</dbReference>
<dbReference type="EMBL" id="JBFSSG010000088">
    <property type="protein sequence ID" value="MEZ8724002.1"/>
    <property type="molecule type" value="Genomic_DNA"/>
</dbReference>
<evidence type="ECO:0000313" key="2">
    <source>
        <dbReference type="Proteomes" id="UP001570071"/>
    </source>
</evidence>
<reference evidence="1 2" key="1">
    <citation type="journal article" date="2024" name="ISME J.">
        <title>Tailless and filamentous prophages are predominant in marine Vibrio.</title>
        <authorList>
            <person name="Steensen K."/>
            <person name="Seneca J."/>
            <person name="Bartlau N."/>
            <person name="Yu X.A."/>
            <person name="Hussain F.A."/>
            <person name="Polz M.F."/>
        </authorList>
    </citation>
    <scope>NUCLEOTIDE SEQUENCE [LARGE SCALE GENOMIC DNA]</scope>
    <source>
        <strain evidence="1 2">10N.239.312.F12</strain>
    </source>
</reference>
<gene>
    <name evidence="1" type="ORF">AB6D66_23265</name>
</gene>
<evidence type="ECO:0008006" key="3">
    <source>
        <dbReference type="Google" id="ProtNLM"/>
    </source>
</evidence>
<dbReference type="Proteomes" id="UP001570071">
    <property type="component" value="Unassembled WGS sequence"/>
</dbReference>
<proteinExistence type="predicted"/>
<organism evidence="1 2">
    <name type="scientific">Vibrio pomeroyi</name>
    <dbReference type="NCBI Taxonomy" id="198832"/>
    <lineage>
        <taxon>Bacteria</taxon>
        <taxon>Pseudomonadati</taxon>
        <taxon>Pseudomonadota</taxon>
        <taxon>Gammaproteobacteria</taxon>
        <taxon>Vibrionales</taxon>
        <taxon>Vibrionaceae</taxon>
        <taxon>Vibrio</taxon>
    </lineage>
</organism>
<dbReference type="RefSeq" id="WP_372126361.1">
    <property type="nucleotide sequence ID" value="NZ_JBFSSG010000088.1"/>
</dbReference>
<sequence length="418" mass="47391">MKKILVVLAMIVVTGCGGSDGSSKPKEKNNDNKNALKVVKLTSSVDKNSVFTDDYMGHHSLASSIDTIDSKRSKVFDDMNDYVRSINVVSNNIFLTSSYDYSDDKYRNMITYINDGNHLTYELEMDSLLVEYYRAEVVGDAVVILTNDDFYYIEDGKRHSIKSEGIPSYYRTDGKYIAYFTNFSELNVITLDGKVQTKTDVKDADLLAIDEGNAILAMRDDFKCHPIDYGVQSDLYGNYTLKNCDLYDASENEGNIYSQVYHMRPIVRFNIDTEELEPWVWITVFSDTASNGIGYHKGHIFFNEVIQDIRTQNTGKFPLFKEYKGKNIPLVGMSNYCSGVEENYIYASDPVGVIKPDENKIYCFEKAYLVSNGTNKNSGIRFTINYINNDGDYVNDGYRILSTKKYNIVQTNSAVSAP</sequence>
<name>A0ABV4N449_9VIBR</name>
<keyword evidence="2" id="KW-1185">Reference proteome</keyword>
<comment type="caution">
    <text evidence="1">The sequence shown here is derived from an EMBL/GenBank/DDBJ whole genome shotgun (WGS) entry which is preliminary data.</text>
</comment>